<protein>
    <recommendedName>
        <fullName evidence="3">50S ribosomal protein L29</fullName>
    </recommendedName>
</protein>
<accession>A0A8T3UQC2</accession>
<dbReference type="GO" id="GO:0006412">
    <property type="term" value="P:translation"/>
    <property type="evidence" value="ECO:0007669"/>
    <property type="project" value="InterPro"/>
</dbReference>
<sequence length="55" mass="6512">MEEKIEDLEMELLKMNIKKTQGLQPADAGKYRSLKKKISKLKNELHMKELKEKKP</sequence>
<dbReference type="GO" id="GO:0005840">
    <property type="term" value="C:ribosome"/>
    <property type="evidence" value="ECO:0007669"/>
    <property type="project" value="InterPro"/>
</dbReference>
<organism evidence="1 2">
    <name type="scientific">Candidatus Acidifodinimicrobium mancum</name>
    <dbReference type="NCBI Taxonomy" id="2898728"/>
    <lineage>
        <taxon>Archaea</taxon>
        <taxon>Candidatus Parvarchaeota</taxon>
        <taxon>Candidatus Acidifodinimicrobiaceae</taxon>
        <taxon>Candidatus Acidifodinimicrobium</taxon>
    </lineage>
</organism>
<comment type="caution">
    <text evidence="1">The sequence shown here is derived from an EMBL/GenBank/DDBJ whole genome shotgun (WGS) entry which is preliminary data.</text>
</comment>
<dbReference type="InterPro" id="IPR036049">
    <property type="entry name" value="Ribosomal_uL29_sf"/>
</dbReference>
<dbReference type="Proteomes" id="UP000763484">
    <property type="component" value="Unassembled WGS sequence"/>
</dbReference>
<dbReference type="GO" id="GO:0003735">
    <property type="term" value="F:structural constituent of ribosome"/>
    <property type="evidence" value="ECO:0007669"/>
    <property type="project" value="InterPro"/>
</dbReference>
<dbReference type="EMBL" id="JADFAQ010000022">
    <property type="protein sequence ID" value="MBE5728072.1"/>
    <property type="molecule type" value="Genomic_DNA"/>
</dbReference>
<evidence type="ECO:0008006" key="3">
    <source>
        <dbReference type="Google" id="ProtNLM"/>
    </source>
</evidence>
<evidence type="ECO:0000313" key="1">
    <source>
        <dbReference type="EMBL" id="MBE5728072.1"/>
    </source>
</evidence>
<proteinExistence type="predicted"/>
<dbReference type="SUPFAM" id="SSF46561">
    <property type="entry name" value="Ribosomal protein L29 (L29p)"/>
    <property type="match status" value="1"/>
</dbReference>
<evidence type="ECO:0000313" key="2">
    <source>
        <dbReference type="Proteomes" id="UP000763484"/>
    </source>
</evidence>
<gene>
    <name evidence="1" type="ORF">IHE50_01495</name>
</gene>
<dbReference type="AlphaFoldDB" id="A0A8T3UQC2"/>
<dbReference type="Gene3D" id="1.10.287.310">
    <property type="match status" value="1"/>
</dbReference>
<reference evidence="1 2" key="1">
    <citation type="submission" date="2020-09" db="EMBL/GenBank/DDBJ databases">
        <title>Genomic characterization of a novel Parvarchaeota family in acid mine drainage sediments.</title>
        <authorList>
            <person name="Luo Z.-H."/>
        </authorList>
    </citation>
    <scope>NUCLEOTIDE SEQUENCE [LARGE SCALE GENOMIC DNA]</scope>
    <source>
        <strain evidence="1">TL1-5_bins.178</strain>
    </source>
</reference>
<name>A0A8T3UQC2_9ARCH</name>